<evidence type="ECO:0000313" key="1">
    <source>
        <dbReference type="EMBL" id="CDF34913.1"/>
    </source>
</evidence>
<evidence type="ECO:0000313" key="2">
    <source>
        <dbReference type="Proteomes" id="UP000012073"/>
    </source>
</evidence>
<dbReference type="KEGG" id="ccp:CHC_T00003544001"/>
<dbReference type="EMBL" id="HG001710">
    <property type="protein sequence ID" value="CDF34913.1"/>
    <property type="molecule type" value="Genomic_DNA"/>
</dbReference>
<dbReference type="Gramene" id="CDF34913">
    <property type="protein sequence ID" value="CDF34913"/>
    <property type="gene ID" value="CHC_T00003544001"/>
</dbReference>
<reference evidence="2" key="1">
    <citation type="journal article" date="2013" name="Proc. Natl. Acad. Sci. U.S.A.">
        <title>Genome structure and metabolic features in the red seaweed Chondrus crispus shed light on evolution of the Archaeplastida.</title>
        <authorList>
            <person name="Collen J."/>
            <person name="Porcel B."/>
            <person name="Carre W."/>
            <person name="Ball S.G."/>
            <person name="Chaparro C."/>
            <person name="Tonon T."/>
            <person name="Barbeyron T."/>
            <person name="Michel G."/>
            <person name="Noel B."/>
            <person name="Valentin K."/>
            <person name="Elias M."/>
            <person name="Artiguenave F."/>
            <person name="Arun A."/>
            <person name="Aury J.M."/>
            <person name="Barbosa-Neto J.F."/>
            <person name="Bothwell J.H."/>
            <person name="Bouget F.Y."/>
            <person name="Brillet L."/>
            <person name="Cabello-Hurtado F."/>
            <person name="Capella-Gutierrez S."/>
            <person name="Charrier B."/>
            <person name="Cladiere L."/>
            <person name="Cock J.M."/>
            <person name="Coelho S.M."/>
            <person name="Colleoni C."/>
            <person name="Czjzek M."/>
            <person name="Da Silva C."/>
            <person name="Delage L."/>
            <person name="Denoeud F."/>
            <person name="Deschamps P."/>
            <person name="Dittami S.M."/>
            <person name="Gabaldon T."/>
            <person name="Gachon C.M."/>
            <person name="Groisillier A."/>
            <person name="Herve C."/>
            <person name="Jabbari K."/>
            <person name="Katinka M."/>
            <person name="Kloareg B."/>
            <person name="Kowalczyk N."/>
            <person name="Labadie K."/>
            <person name="Leblanc C."/>
            <person name="Lopez P.J."/>
            <person name="McLachlan D.H."/>
            <person name="Meslet-Cladiere L."/>
            <person name="Moustafa A."/>
            <person name="Nehr Z."/>
            <person name="Nyvall Collen P."/>
            <person name="Panaud O."/>
            <person name="Partensky F."/>
            <person name="Poulain J."/>
            <person name="Rensing S.A."/>
            <person name="Rousvoal S."/>
            <person name="Samson G."/>
            <person name="Symeonidi A."/>
            <person name="Weissenbach J."/>
            <person name="Zambounis A."/>
            <person name="Wincker P."/>
            <person name="Boyen C."/>
        </authorList>
    </citation>
    <scope>NUCLEOTIDE SEQUENCE [LARGE SCALE GENOMIC DNA]</scope>
    <source>
        <strain evidence="2">cv. Stackhouse</strain>
    </source>
</reference>
<accession>R7QAV1</accession>
<dbReference type="RefSeq" id="XP_005714732.1">
    <property type="nucleotide sequence ID" value="XM_005714675.1"/>
</dbReference>
<protein>
    <submittedName>
        <fullName evidence="1">Uncharacterized protein</fullName>
    </submittedName>
</protein>
<dbReference type="AlphaFoldDB" id="R7QAV1"/>
<proteinExistence type="predicted"/>
<organism evidence="1 2">
    <name type="scientific">Chondrus crispus</name>
    <name type="common">Carrageen Irish moss</name>
    <name type="synonym">Polymorpha crispa</name>
    <dbReference type="NCBI Taxonomy" id="2769"/>
    <lineage>
        <taxon>Eukaryota</taxon>
        <taxon>Rhodophyta</taxon>
        <taxon>Florideophyceae</taxon>
        <taxon>Rhodymeniophycidae</taxon>
        <taxon>Gigartinales</taxon>
        <taxon>Gigartinaceae</taxon>
        <taxon>Chondrus</taxon>
    </lineage>
</organism>
<name>R7QAV1_CHOCR</name>
<dbReference type="Proteomes" id="UP000012073">
    <property type="component" value="Unassembled WGS sequence"/>
</dbReference>
<gene>
    <name evidence="1" type="ORF">CHC_T00003544001</name>
</gene>
<keyword evidence="2" id="KW-1185">Reference proteome</keyword>
<sequence>MANTRPTLTPAAFAYSRARLLASIIAAVLASFSAASESSRLKLTPEMLLLPARTSASSTSPRMSRSLTLTFTSFTTRYPTSSFVLFGRLSNCGLTRKNPVWMSFSAIPASLSTCSTRANLRLFSDNASFAVFAIVVTPVDIVARSGGALALPSPRTLMVRGVRCASAVGNVASMSAARTRRVGIVMMASGIL</sequence>
<dbReference type="GeneID" id="17322449"/>